<dbReference type="Pfam" id="PF01052">
    <property type="entry name" value="FliMN_C"/>
    <property type="match status" value="1"/>
</dbReference>
<evidence type="ECO:0000313" key="3">
    <source>
        <dbReference type="EMBL" id="EBA06049.1"/>
    </source>
</evidence>
<feature type="compositionally biased region" description="Acidic residues" evidence="1">
    <location>
        <begin position="332"/>
        <end position="353"/>
    </location>
</feature>
<dbReference type="EMBL" id="AAYA01000019">
    <property type="protein sequence ID" value="EBA06049.1"/>
    <property type="molecule type" value="Genomic_DNA"/>
</dbReference>
<reference evidence="3 4" key="1">
    <citation type="submission" date="2006-06" db="EMBL/GenBank/DDBJ databases">
        <authorList>
            <person name="Moran M.A."/>
            <person name="Ferriera S."/>
            <person name="Johnson J."/>
            <person name="Kravitz S."/>
            <person name="Beeson K."/>
            <person name="Sutton G."/>
            <person name="Rogers Y.-H."/>
            <person name="Friedman R."/>
            <person name="Frazier M."/>
            <person name="Venter J.C."/>
        </authorList>
    </citation>
    <scope>NUCLEOTIDE SEQUENCE [LARGE SCALE GENOMIC DNA]</scope>
    <source>
        <strain evidence="3 4">E-37</strain>
    </source>
</reference>
<name>A3K9U6_SAGS3</name>
<evidence type="ECO:0000313" key="4">
    <source>
        <dbReference type="Proteomes" id="UP000005713"/>
    </source>
</evidence>
<organism evidence="3 4">
    <name type="scientific">Sagittula stellata (strain ATCC 700073 / DSM 11524 / E-37)</name>
    <dbReference type="NCBI Taxonomy" id="388399"/>
    <lineage>
        <taxon>Bacteria</taxon>
        <taxon>Pseudomonadati</taxon>
        <taxon>Pseudomonadota</taxon>
        <taxon>Alphaproteobacteria</taxon>
        <taxon>Rhodobacterales</taxon>
        <taxon>Roseobacteraceae</taxon>
        <taxon>Sagittula</taxon>
    </lineage>
</organism>
<accession>A3K9U6</accession>
<dbReference type="AlphaFoldDB" id="A3K9U6"/>
<dbReference type="Gene3D" id="2.30.330.10">
    <property type="entry name" value="SpoA-like"/>
    <property type="match status" value="1"/>
</dbReference>
<evidence type="ECO:0000256" key="1">
    <source>
        <dbReference type="SAM" id="MobiDB-lite"/>
    </source>
</evidence>
<dbReference type="InterPro" id="IPR036429">
    <property type="entry name" value="SpoA-like_sf"/>
</dbReference>
<sequence length="368" mass="38593">MSPAKALRRALSRTADVMWDLALVTQSVTVESLDQDGVVEGLSAKDLLVLLDGPDGTIGLASVDRQVMTGVVEVQTIQQVTQMPVDEDRVLTQTDAAMIAPLIDGTLHSMAGALADSPIGEMLQGFRFGAMLEDARSASLLLDAAGYRAFRAQVDLALGRRKGCLSFILPERKPVPRSAEQGGADAAGPHAAILDRVPARLDAVLSRITLPLSRAQTLKPGDVLKLSKDALDRVEIIAGRGHMVAKGRMGQLNGARAVRLTWPVLGPATLAVPAGGSSDTGADFGGDFGNGQLSLPGAGDGETGLPDLPGMTDDGPTMSEDLPDLPPMDFGDNNDFDFESVMSEGEEGEEAEDFGGFATAPMEIDFNE</sequence>
<dbReference type="SUPFAM" id="SSF101801">
    <property type="entry name" value="Surface presentation of antigens (SPOA)"/>
    <property type="match status" value="1"/>
</dbReference>
<dbReference type="eggNOG" id="COG1868">
    <property type="taxonomic scope" value="Bacteria"/>
</dbReference>
<gene>
    <name evidence="3" type="ORF">SSE37_10567</name>
</gene>
<dbReference type="Proteomes" id="UP000005713">
    <property type="component" value="Unassembled WGS sequence"/>
</dbReference>
<feature type="region of interest" description="Disordered" evidence="1">
    <location>
        <begin position="290"/>
        <end position="368"/>
    </location>
</feature>
<protein>
    <recommendedName>
        <fullName evidence="2">Flagellar motor switch protein FliN-like C-terminal domain-containing protein</fullName>
    </recommendedName>
</protein>
<keyword evidence="4" id="KW-1185">Reference proteome</keyword>
<dbReference type="InterPro" id="IPR001543">
    <property type="entry name" value="FliN-like_C"/>
</dbReference>
<evidence type="ECO:0000259" key="2">
    <source>
        <dbReference type="Pfam" id="PF01052"/>
    </source>
</evidence>
<proteinExistence type="predicted"/>
<comment type="caution">
    <text evidence="3">The sequence shown here is derived from an EMBL/GenBank/DDBJ whole genome shotgun (WGS) entry which is preliminary data.</text>
</comment>
<feature type="domain" description="Flagellar motor switch protein FliN-like C-terminal" evidence="2">
    <location>
        <begin position="194"/>
        <end position="261"/>
    </location>
</feature>